<dbReference type="OrthoDB" id="193051at2"/>
<dbReference type="AlphaFoldDB" id="A0A0D1EJ79"/>
<dbReference type="EMBL" id="JYFE01000023">
    <property type="protein sequence ID" value="KIT17036.1"/>
    <property type="molecule type" value="Genomic_DNA"/>
</dbReference>
<proteinExistence type="predicted"/>
<dbReference type="Pfam" id="PF11157">
    <property type="entry name" value="DUF2937"/>
    <property type="match status" value="1"/>
</dbReference>
<evidence type="ECO:0008006" key="4">
    <source>
        <dbReference type="Google" id="ProtNLM"/>
    </source>
</evidence>
<keyword evidence="1" id="KW-0812">Transmembrane</keyword>
<feature type="transmembrane region" description="Helical" evidence="1">
    <location>
        <begin position="133"/>
        <end position="151"/>
    </location>
</feature>
<protein>
    <recommendedName>
        <fullName evidence="4">DUF2937 family protein</fullName>
    </recommendedName>
</protein>
<accession>A0A0D1EJ79</accession>
<keyword evidence="1" id="KW-0472">Membrane</keyword>
<dbReference type="InterPro" id="IPR022584">
    <property type="entry name" value="DUF2937"/>
</dbReference>
<evidence type="ECO:0000256" key="1">
    <source>
        <dbReference type="SAM" id="Phobius"/>
    </source>
</evidence>
<sequence>MIGRLAGVVLAVFVGGTASQAPEFAQQYQQRLGGAVDELSRIVADFDRDAYEAGLTRQDALAAMTGSEFVLRRQASMRRNIDRLGRMGAQIDRLRAEPTGLGRVALVARAPDPELARRTWDDFQPAIPITPTGFGLGATGAFLGWLLAQLLRMPFRRRTSQPARSSL</sequence>
<evidence type="ECO:0000313" key="2">
    <source>
        <dbReference type="EMBL" id="KIT17036.1"/>
    </source>
</evidence>
<dbReference type="PATRIC" id="fig|935700.4.peg.1273"/>
<keyword evidence="3" id="KW-1185">Reference proteome</keyword>
<dbReference type="Proteomes" id="UP000032232">
    <property type="component" value="Unassembled WGS sequence"/>
</dbReference>
<dbReference type="STRING" id="935700.jaqu_12260"/>
<organism evidence="2 3">
    <name type="scientific">Jannaschia aquimarina</name>
    <dbReference type="NCBI Taxonomy" id="935700"/>
    <lineage>
        <taxon>Bacteria</taxon>
        <taxon>Pseudomonadati</taxon>
        <taxon>Pseudomonadota</taxon>
        <taxon>Alphaproteobacteria</taxon>
        <taxon>Rhodobacterales</taxon>
        <taxon>Roseobacteraceae</taxon>
        <taxon>Jannaschia</taxon>
    </lineage>
</organism>
<keyword evidence="1" id="KW-1133">Transmembrane helix</keyword>
<evidence type="ECO:0000313" key="3">
    <source>
        <dbReference type="Proteomes" id="UP000032232"/>
    </source>
</evidence>
<gene>
    <name evidence="2" type="ORF">jaqu_12260</name>
</gene>
<name>A0A0D1EJ79_9RHOB</name>
<dbReference type="RefSeq" id="WP_043918063.1">
    <property type="nucleotide sequence ID" value="NZ_FZPF01000002.1"/>
</dbReference>
<reference evidence="2 3" key="1">
    <citation type="submission" date="2015-02" db="EMBL/GenBank/DDBJ databases">
        <title>Genome Sequence of Jannaschia aquimarina DSM28248, a member of the Roseobacter clade.</title>
        <authorList>
            <person name="Voget S."/>
            <person name="Daniel R."/>
        </authorList>
    </citation>
    <scope>NUCLEOTIDE SEQUENCE [LARGE SCALE GENOMIC DNA]</scope>
    <source>
        <strain evidence="2 3">GSW-M26</strain>
    </source>
</reference>
<comment type="caution">
    <text evidence="2">The sequence shown here is derived from an EMBL/GenBank/DDBJ whole genome shotgun (WGS) entry which is preliminary data.</text>
</comment>